<keyword evidence="1" id="KW-0540">Nuclease</keyword>
<name>A0A7W9BCM6_9SPHN</name>
<dbReference type="Proteomes" id="UP000546200">
    <property type="component" value="Unassembled WGS sequence"/>
</dbReference>
<comment type="caution">
    <text evidence="1">The sequence shown here is derived from an EMBL/GenBank/DDBJ whole genome shotgun (WGS) entry which is preliminary data.</text>
</comment>
<keyword evidence="1" id="KW-0378">Hydrolase</keyword>
<gene>
    <name evidence="1" type="ORF">FHS94_001583</name>
</gene>
<dbReference type="Gene3D" id="2.40.50.90">
    <property type="match status" value="1"/>
</dbReference>
<keyword evidence="2" id="KW-1185">Reference proteome</keyword>
<evidence type="ECO:0000313" key="2">
    <source>
        <dbReference type="Proteomes" id="UP000546200"/>
    </source>
</evidence>
<dbReference type="InterPro" id="IPR035437">
    <property type="entry name" value="SNase_OB-fold_sf"/>
</dbReference>
<dbReference type="EMBL" id="JACIJK010000004">
    <property type="protein sequence ID" value="MBB5714747.1"/>
    <property type="molecule type" value="Genomic_DNA"/>
</dbReference>
<sequence length="127" mass="14317">MFMDMPPAFACKVVRVHDGDGPLWCRSGQKIRVAGVQAPDFTSAEPCRQRRTGYVCDDAAAKRAQMVATELTLNRRLSCQPVDRSYSRIVARCTLPDGRSLSCALLAAGAAQRWDRYWRRYRMGECL</sequence>
<dbReference type="AlphaFoldDB" id="A0A7W9BCM6"/>
<proteinExistence type="predicted"/>
<reference evidence="1 2" key="1">
    <citation type="submission" date="2020-08" db="EMBL/GenBank/DDBJ databases">
        <title>Genomic Encyclopedia of Type Strains, Phase IV (KMG-IV): sequencing the most valuable type-strain genomes for metagenomic binning, comparative biology and taxonomic classification.</title>
        <authorList>
            <person name="Goeker M."/>
        </authorList>
    </citation>
    <scope>NUCLEOTIDE SEQUENCE [LARGE SCALE GENOMIC DNA]</scope>
    <source>
        <strain evidence="1 2">DSM 100044</strain>
    </source>
</reference>
<dbReference type="GO" id="GO:0004519">
    <property type="term" value="F:endonuclease activity"/>
    <property type="evidence" value="ECO:0007669"/>
    <property type="project" value="UniProtKB-KW"/>
</dbReference>
<accession>A0A7W9BCM6</accession>
<organism evidence="1 2">
    <name type="scientific">Sphingomonas aerophila</name>
    <dbReference type="NCBI Taxonomy" id="1344948"/>
    <lineage>
        <taxon>Bacteria</taxon>
        <taxon>Pseudomonadati</taxon>
        <taxon>Pseudomonadota</taxon>
        <taxon>Alphaproteobacteria</taxon>
        <taxon>Sphingomonadales</taxon>
        <taxon>Sphingomonadaceae</taxon>
        <taxon>Sphingomonas</taxon>
    </lineage>
</organism>
<keyword evidence="1" id="KW-0255">Endonuclease</keyword>
<evidence type="ECO:0000313" key="1">
    <source>
        <dbReference type="EMBL" id="MBB5714747.1"/>
    </source>
</evidence>
<protein>
    <submittedName>
        <fullName evidence="1">Endonuclease YncB(Thermonuclease family)</fullName>
    </submittedName>
</protein>
<dbReference type="SUPFAM" id="SSF50199">
    <property type="entry name" value="Staphylococcal nuclease"/>
    <property type="match status" value="1"/>
</dbReference>